<accession>A0AAD9MYR0</accession>
<name>A0AAD9MYR0_9ANNE</name>
<feature type="region of interest" description="Disordered" evidence="3">
    <location>
        <begin position="1"/>
        <end position="35"/>
    </location>
</feature>
<dbReference type="PANTHER" id="PTHR46093:SF19">
    <property type="entry name" value="RAB9 EFFECTOR PROTEIN WITH KELCH MOTIFS-LIKE"/>
    <property type="match status" value="1"/>
</dbReference>
<evidence type="ECO:0000313" key="5">
    <source>
        <dbReference type="Proteomes" id="UP001208570"/>
    </source>
</evidence>
<dbReference type="Pfam" id="PF24681">
    <property type="entry name" value="Kelch_KLHDC2_KLHL20_DRC7"/>
    <property type="match status" value="1"/>
</dbReference>
<comment type="caution">
    <text evidence="4">The sequence shown here is derived from an EMBL/GenBank/DDBJ whole genome shotgun (WGS) entry which is preliminary data.</text>
</comment>
<evidence type="ECO:0000256" key="3">
    <source>
        <dbReference type="SAM" id="MobiDB-lite"/>
    </source>
</evidence>
<protein>
    <recommendedName>
        <fullName evidence="6">Kelch repeat-containing protein</fullName>
    </recommendedName>
</protein>
<dbReference type="SUPFAM" id="SSF117281">
    <property type="entry name" value="Kelch motif"/>
    <property type="match status" value="1"/>
</dbReference>
<evidence type="ECO:0008006" key="6">
    <source>
        <dbReference type="Google" id="ProtNLM"/>
    </source>
</evidence>
<dbReference type="AlphaFoldDB" id="A0AAD9MYR0"/>
<dbReference type="PANTHER" id="PTHR46093">
    <property type="entry name" value="ACYL-COA-BINDING DOMAIN-CONTAINING PROTEIN 5"/>
    <property type="match status" value="1"/>
</dbReference>
<dbReference type="Gene3D" id="2.120.10.80">
    <property type="entry name" value="Kelch-type beta propeller"/>
    <property type="match status" value="2"/>
</dbReference>
<keyword evidence="2" id="KW-0677">Repeat</keyword>
<dbReference type="InterPro" id="IPR015915">
    <property type="entry name" value="Kelch-typ_b-propeller"/>
</dbReference>
<keyword evidence="1" id="KW-0880">Kelch repeat</keyword>
<reference evidence="4" key="1">
    <citation type="journal article" date="2023" name="Mol. Biol. Evol.">
        <title>Third-Generation Sequencing Reveals the Adaptive Role of the Epigenome in Three Deep-Sea Polychaetes.</title>
        <authorList>
            <person name="Perez M."/>
            <person name="Aroh O."/>
            <person name="Sun Y."/>
            <person name="Lan Y."/>
            <person name="Juniper S.K."/>
            <person name="Young C.R."/>
            <person name="Angers B."/>
            <person name="Qian P.Y."/>
        </authorList>
    </citation>
    <scope>NUCLEOTIDE SEQUENCE</scope>
    <source>
        <strain evidence="4">P08H-3</strain>
    </source>
</reference>
<organism evidence="4 5">
    <name type="scientific">Paralvinella palmiformis</name>
    <dbReference type="NCBI Taxonomy" id="53620"/>
    <lineage>
        <taxon>Eukaryota</taxon>
        <taxon>Metazoa</taxon>
        <taxon>Spiralia</taxon>
        <taxon>Lophotrochozoa</taxon>
        <taxon>Annelida</taxon>
        <taxon>Polychaeta</taxon>
        <taxon>Sedentaria</taxon>
        <taxon>Canalipalpata</taxon>
        <taxon>Terebellida</taxon>
        <taxon>Terebelliformia</taxon>
        <taxon>Alvinellidae</taxon>
        <taxon>Paralvinella</taxon>
    </lineage>
</organism>
<evidence type="ECO:0000256" key="2">
    <source>
        <dbReference type="ARBA" id="ARBA00022737"/>
    </source>
</evidence>
<sequence length="393" mass="43870">MKTLEMNKRARMGGVDKTPEAVGGGGTRKRKPNTRQRTLVDVLNVRDVEEDTQKNISIEQDEFRLKSPLGKKAKTVTDTNSDVESENIGPCVMAMMPSVKCSKTGPSPRWGHTLCMVNDKEAILIGGQGEKQHLCRDSIWHLDLVRGEWKSPDTCTVTTGPKPEHRMGHTAVYDSIVQCIYLYGGSKNLKWFNDVHRLDLEDWKWQIVKADGKAPTRAYHSATLYRHELWIFGGVFPQPMSQPDGCSNDIHVFSPIEEGWYSPIVMGDKPAPRSGHSATLLQDQLVVFGGWDAPLCFNDLYILDTGNRVLIHGGYNGNDALDDSFIFNLDTLCWMNVKFDCSLPARTGHTALCLPYKHDNKGKDEVLIFGGGDNEGSFFQDLVVVMVPVDQDA</sequence>
<dbReference type="EMBL" id="JAODUP010000391">
    <property type="protein sequence ID" value="KAK2150742.1"/>
    <property type="molecule type" value="Genomic_DNA"/>
</dbReference>
<gene>
    <name evidence="4" type="ORF">LSH36_391g01030</name>
</gene>
<keyword evidence="5" id="KW-1185">Reference proteome</keyword>
<dbReference type="Proteomes" id="UP001208570">
    <property type="component" value="Unassembled WGS sequence"/>
</dbReference>
<proteinExistence type="predicted"/>
<evidence type="ECO:0000256" key="1">
    <source>
        <dbReference type="ARBA" id="ARBA00022441"/>
    </source>
</evidence>
<evidence type="ECO:0000313" key="4">
    <source>
        <dbReference type="EMBL" id="KAK2150742.1"/>
    </source>
</evidence>